<sequence>MFEGPWVAKWLEHRTLDQKAWVRCPIPPNTLRVHTEYLLAKSVGPKSCGLSHERRTGEYFPSLQFLAEIVEVGGIAIYRPFGLISPS</sequence>
<comment type="caution">
    <text evidence="1">The sequence shown here is derived from an EMBL/GenBank/DDBJ whole genome shotgun (WGS) entry which is preliminary data.</text>
</comment>
<organism evidence="1 2">
    <name type="scientific">Trichonephila clavipes</name>
    <name type="common">Golden silk orbweaver</name>
    <name type="synonym">Nephila clavipes</name>
    <dbReference type="NCBI Taxonomy" id="2585209"/>
    <lineage>
        <taxon>Eukaryota</taxon>
        <taxon>Metazoa</taxon>
        <taxon>Ecdysozoa</taxon>
        <taxon>Arthropoda</taxon>
        <taxon>Chelicerata</taxon>
        <taxon>Arachnida</taxon>
        <taxon>Araneae</taxon>
        <taxon>Araneomorphae</taxon>
        <taxon>Entelegynae</taxon>
        <taxon>Araneoidea</taxon>
        <taxon>Nephilidae</taxon>
        <taxon>Trichonephila</taxon>
    </lineage>
</organism>
<dbReference type="Proteomes" id="UP000887159">
    <property type="component" value="Unassembled WGS sequence"/>
</dbReference>
<reference evidence="1" key="1">
    <citation type="submission" date="2020-08" db="EMBL/GenBank/DDBJ databases">
        <title>Multicomponent nature underlies the extraordinary mechanical properties of spider dragline silk.</title>
        <authorList>
            <person name="Kono N."/>
            <person name="Nakamura H."/>
            <person name="Mori M."/>
            <person name="Yoshida Y."/>
            <person name="Ohtoshi R."/>
            <person name="Malay A.D."/>
            <person name="Moran D.A.P."/>
            <person name="Tomita M."/>
            <person name="Numata K."/>
            <person name="Arakawa K."/>
        </authorList>
    </citation>
    <scope>NUCLEOTIDE SEQUENCE</scope>
</reference>
<keyword evidence="2" id="KW-1185">Reference proteome</keyword>
<dbReference type="EMBL" id="BMAU01021325">
    <property type="protein sequence ID" value="GFY14043.1"/>
    <property type="molecule type" value="Genomic_DNA"/>
</dbReference>
<protein>
    <submittedName>
        <fullName evidence="1">Uncharacterized protein</fullName>
    </submittedName>
</protein>
<evidence type="ECO:0000313" key="2">
    <source>
        <dbReference type="Proteomes" id="UP000887159"/>
    </source>
</evidence>
<accession>A0A8X6SW71</accession>
<dbReference type="AlphaFoldDB" id="A0A8X6SW71"/>
<evidence type="ECO:0000313" key="1">
    <source>
        <dbReference type="EMBL" id="GFY14043.1"/>
    </source>
</evidence>
<name>A0A8X6SW71_TRICX</name>
<gene>
    <name evidence="1" type="ORF">TNCV_1297031</name>
</gene>
<proteinExistence type="predicted"/>